<dbReference type="GO" id="GO:0016829">
    <property type="term" value="F:lyase activity"/>
    <property type="evidence" value="ECO:0007669"/>
    <property type="project" value="UniProtKB-KW"/>
</dbReference>
<dbReference type="NCBIfam" id="TIGR03189">
    <property type="entry name" value="dienoyl_CoA_hyt"/>
    <property type="match status" value="1"/>
</dbReference>
<dbReference type="Proteomes" id="UP000515472">
    <property type="component" value="Chromosome"/>
</dbReference>
<dbReference type="GO" id="GO:0006635">
    <property type="term" value="P:fatty acid beta-oxidation"/>
    <property type="evidence" value="ECO:0007669"/>
    <property type="project" value="TreeGrafter"/>
</dbReference>
<dbReference type="InterPro" id="IPR014748">
    <property type="entry name" value="Enoyl-CoA_hydra_C"/>
</dbReference>
<sequence length="269" mass="29025">MSQAAATTVQQSAAADSPLKVSLERDGRLLKLTLARPKANIVDAAMIAALLQAMERHLKEPRLRGVLLTAEGPHFSFGASVDEHLPDSCAQMLKSLHELVLRLVESPVPVLVAVRGQCLGGGLEVVAACNLIFAAPNAQLGQPEIKLAVFAPAASCLLPERIGQAQAEDLLFSGRSVSAEEALNMGLVSVIAEDPDQAALDYFDKHLAPVSASTLRYAVRAARQDTALRIRAKIAFVEKLYLDEMMKTHDSVEGLTAFIEKRQPTWLDR</sequence>
<dbReference type="RefSeq" id="WP_185243017.1">
    <property type="nucleotide sequence ID" value="NZ_AP023213.1"/>
</dbReference>
<keyword evidence="2" id="KW-0456">Lyase</keyword>
<keyword evidence="4" id="KW-1185">Reference proteome</keyword>
<dbReference type="CDD" id="cd06558">
    <property type="entry name" value="crotonase-like"/>
    <property type="match status" value="1"/>
</dbReference>
<dbReference type="InterPro" id="IPR029045">
    <property type="entry name" value="ClpP/crotonase-like_dom_sf"/>
</dbReference>
<comment type="similarity">
    <text evidence="1">Belongs to the enoyl-CoA hydratase/isomerase family.</text>
</comment>
<dbReference type="SUPFAM" id="SSF52096">
    <property type="entry name" value="ClpP/crotonase"/>
    <property type="match status" value="1"/>
</dbReference>
<dbReference type="InterPro" id="IPR017602">
    <property type="entry name" value="Dienoyl_CoA_hydratase"/>
</dbReference>
<dbReference type="PANTHER" id="PTHR11941:SF54">
    <property type="entry name" value="ENOYL-COA HYDRATASE, MITOCHONDRIAL"/>
    <property type="match status" value="1"/>
</dbReference>
<dbReference type="InterPro" id="IPR001753">
    <property type="entry name" value="Enoyl-CoA_hydra/iso"/>
</dbReference>
<dbReference type="Gene3D" id="3.90.226.10">
    <property type="entry name" value="2-enoyl-CoA Hydratase, Chain A, domain 1"/>
    <property type="match status" value="1"/>
</dbReference>
<evidence type="ECO:0000256" key="2">
    <source>
        <dbReference type="ARBA" id="ARBA00023239"/>
    </source>
</evidence>
<dbReference type="Pfam" id="PF00378">
    <property type="entry name" value="ECH_1"/>
    <property type="match status" value="1"/>
</dbReference>
<evidence type="ECO:0000313" key="3">
    <source>
        <dbReference type="EMBL" id="BCG48240.1"/>
    </source>
</evidence>
<accession>A0A6S6M3N0</accession>
<dbReference type="AlphaFoldDB" id="A0A6S6M3N0"/>
<organism evidence="3 4">
    <name type="scientific">Citrifermentans bremense</name>
    <dbReference type="NCBI Taxonomy" id="60035"/>
    <lineage>
        <taxon>Bacteria</taxon>
        <taxon>Pseudomonadati</taxon>
        <taxon>Thermodesulfobacteriota</taxon>
        <taxon>Desulfuromonadia</taxon>
        <taxon>Geobacterales</taxon>
        <taxon>Geobacteraceae</taxon>
        <taxon>Citrifermentans</taxon>
    </lineage>
</organism>
<dbReference type="KEGG" id="gbn:GEOBRER4_29900"/>
<reference evidence="3 4" key="1">
    <citation type="submission" date="2020-06" db="EMBL/GenBank/DDBJ databases">
        <title>Interaction of electrochemicaly active bacteria, Geobacter bremensis R4 on different carbon anode.</title>
        <authorList>
            <person name="Meng L."/>
            <person name="Yoshida N."/>
        </authorList>
    </citation>
    <scope>NUCLEOTIDE SEQUENCE [LARGE SCALE GENOMIC DNA]</scope>
    <source>
        <strain evidence="3 4">R4</strain>
    </source>
</reference>
<gene>
    <name evidence="3" type="ORF">GEOBRER4_n3124</name>
</gene>
<dbReference type="EMBL" id="AP023213">
    <property type="protein sequence ID" value="BCG48240.1"/>
    <property type="molecule type" value="Genomic_DNA"/>
</dbReference>
<evidence type="ECO:0000313" key="4">
    <source>
        <dbReference type="Proteomes" id="UP000515472"/>
    </source>
</evidence>
<dbReference type="PANTHER" id="PTHR11941">
    <property type="entry name" value="ENOYL-COA HYDRATASE-RELATED"/>
    <property type="match status" value="1"/>
</dbReference>
<evidence type="ECO:0000256" key="1">
    <source>
        <dbReference type="ARBA" id="ARBA00005254"/>
    </source>
</evidence>
<dbReference type="Gene3D" id="1.10.12.10">
    <property type="entry name" value="Lyase 2-enoyl-coa Hydratase, Chain A, domain 2"/>
    <property type="match status" value="1"/>
</dbReference>
<name>A0A6S6M3N0_9BACT</name>
<proteinExistence type="inferred from homology"/>
<protein>
    <submittedName>
        <fullName evidence="3">Cyclohexa-1,5-diene-1-carbonyl-CoA hydratase</fullName>
    </submittedName>
</protein>